<dbReference type="Pfam" id="PF13966">
    <property type="entry name" value="zf-RVT"/>
    <property type="match status" value="1"/>
</dbReference>
<dbReference type="Proteomes" id="UP001153076">
    <property type="component" value="Unassembled WGS sequence"/>
</dbReference>
<keyword evidence="4" id="KW-1185">Reference proteome</keyword>
<dbReference type="Gene3D" id="3.90.25.10">
    <property type="entry name" value="UDP-galactose 4-epimerase, domain 1"/>
    <property type="match status" value="1"/>
</dbReference>
<keyword evidence="1" id="KW-1133">Transmembrane helix</keyword>
<protein>
    <recommendedName>
        <fullName evidence="2">Reverse transcriptase zinc-binding domain-containing protein</fullName>
    </recommendedName>
</protein>
<accession>A0A9Q1KEY2</accession>
<dbReference type="AlphaFoldDB" id="A0A9Q1KEY2"/>
<dbReference type="PANTHER" id="PTHR33116">
    <property type="entry name" value="REVERSE TRANSCRIPTASE ZINC-BINDING DOMAIN-CONTAINING PROTEIN-RELATED-RELATED"/>
    <property type="match status" value="1"/>
</dbReference>
<proteinExistence type="predicted"/>
<evidence type="ECO:0000259" key="2">
    <source>
        <dbReference type="Pfam" id="PF13966"/>
    </source>
</evidence>
<name>A0A9Q1KEY2_9CARY</name>
<feature type="domain" description="Reverse transcriptase zinc-binding" evidence="2">
    <location>
        <begin position="227"/>
        <end position="309"/>
    </location>
</feature>
<evidence type="ECO:0000313" key="3">
    <source>
        <dbReference type="EMBL" id="KAJ8441997.1"/>
    </source>
</evidence>
<feature type="transmembrane region" description="Helical" evidence="1">
    <location>
        <begin position="84"/>
        <end position="104"/>
    </location>
</feature>
<evidence type="ECO:0000313" key="4">
    <source>
        <dbReference type="Proteomes" id="UP001153076"/>
    </source>
</evidence>
<sequence>MCAGLKANAHKSHIVFGGCSEELQAQCIDITGLQEGTFPLKYLGVLISASRLTKTECRPLIEKIMERVQLWTTKRISFARRAQLINSALFGIVSYSASIFLLLAEVLETITKISRNFLWGGTADYTRTPHISWKTVCLPKKNGGLDIKDLFAWNKAKIAKLIWVLAEKKDLLWVKWIHGRYLKHKDWWDYNPPQDCSWYWRKICHVKDIFEEGYRQPSWRWNNINHYTLKDGYHWLLGDSPPVSWARAVWSRSHVPRHAFILWVMMHQRTPTKKRLTKFNTSQDTICNQCNLSEEDEEHIFFQCGYAKEEEDIAIYTIKALDDPRTLNKIVYIRLPGNTYTFNELVAFWEKKIGKTLEKIYVPEEQILKQI</sequence>
<reference evidence="3" key="1">
    <citation type="submission" date="2022-04" db="EMBL/GenBank/DDBJ databases">
        <title>Carnegiea gigantea Genome sequencing and assembly v2.</title>
        <authorList>
            <person name="Copetti D."/>
            <person name="Sanderson M.J."/>
            <person name="Burquez A."/>
            <person name="Wojciechowski M.F."/>
        </authorList>
    </citation>
    <scope>NUCLEOTIDE SEQUENCE</scope>
    <source>
        <strain evidence="3">SGP5-SGP5p</strain>
        <tissue evidence="3">Aerial part</tissue>
    </source>
</reference>
<keyword evidence="1" id="KW-0812">Transmembrane</keyword>
<dbReference type="SUPFAM" id="SSF51735">
    <property type="entry name" value="NAD(P)-binding Rossmann-fold domains"/>
    <property type="match status" value="1"/>
</dbReference>
<dbReference type="OrthoDB" id="1244997at2759"/>
<organism evidence="3 4">
    <name type="scientific">Carnegiea gigantea</name>
    <dbReference type="NCBI Taxonomy" id="171969"/>
    <lineage>
        <taxon>Eukaryota</taxon>
        <taxon>Viridiplantae</taxon>
        <taxon>Streptophyta</taxon>
        <taxon>Embryophyta</taxon>
        <taxon>Tracheophyta</taxon>
        <taxon>Spermatophyta</taxon>
        <taxon>Magnoliopsida</taxon>
        <taxon>eudicotyledons</taxon>
        <taxon>Gunneridae</taxon>
        <taxon>Pentapetalae</taxon>
        <taxon>Caryophyllales</taxon>
        <taxon>Cactineae</taxon>
        <taxon>Cactaceae</taxon>
        <taxon>Cactoideae</taxon>
        <taxon>Echinocereeae</taxon>
        <taxon>Carnegiea</taxon>
    </lineage>
</organism>
<comment type="caution">
    <text evidence="3">The sequence shown here is derived from an EMBL/GenBank/DDBJ whole genome shotgun (WGS) entry which is preliminary data.</text>
</comment>
<dbReference type="EMBL" id="JAKOGI010000149">
    <property type="protein sequence ID" value="KAJ8441997.1"/>
    <property type="molecule type" value="Genomic_DNA"/>
</dbReference>
<gene>
    <name evidence="3" type="ORF">Cgig2_020142</name>
</gene>
<evidence type="ECO:0000256" key="1">
    <source>
        <dbReference type="SAM" id="Phobius"/>
    </source>
</evidence>
<dbReference type="InterPro" id="IPR036291">
    <property type="entry name" value="NAD(P)-bd_dom_sf"/>
</dbReference>
<dbReference type="PANTHER" id="PTHR33116:SF80">
    <property type="entry name" value="REVERSE TRANSCRIPTASE ZINC-BINDING DOMAIN-CONTAINING PROTEIN"/>
    <property type="match status" value="1"/>
</dbReference>
<keyword evidence="1" id="KW-0472">Membrane</keyword>
<dbReference type="InterPro" id="IPR026960">
    <property type="entry name" value="RVT-Znf"/>
</dbReference>